<keyword evidence="4 7" id="KW-0949">S-adenosyl-L-methionine</keyword>
<sequence>MAKVIDEDFRSTPDHDLLVGVFPYQDYSVVRTLKKSSGIQGKKGVLWWSIYAILKNKKTKSPKYLMLENVNRLLKSSVSQRGRGFAIMLASLSGLGYIVEWRIINAADYGMPQRRKRVYIMAYKSDSDIGKEIKRLKSPVDWITNKGVMKNAFPMQVNSNTI</sequence>
<dbReference type="InterPro" id="IPR029063">
    <property type="entry name" value="SAM-dependent_MTases_sf"/>
</dbReference>
<comment type="catalytic activity">
    <reaction evidence="6">
        <text>a 2'-deoxycytidine in DNA + S-adenosyl-L-methionine = a 5-methyl-2'-deoxycytidine in DNA + S-adenosyl-L-homocysteine + H(+)</text>
        <dbReference type="Rhea" id="RHEA:13681"/>
        <dbReference type="Rhea" id="RHEA-COMP:11369"/>
        <dbReference type="Rhea" id="RHEA-COMP:11370"/>
        <dbReference type="ChEBI" id="CHEBI:15378"/>
        <dbReference type="ChEBI" id="CHEBI:57856"/>
        <dbReference type="ChEBI" id="CHEBI:59789"/>
        <dbReference type="ChEBI" id="CHEBI:85452"/>
        <dbReference type="ChEBI" id="CHEBI:85454"/>
        <dbReference type="EC" id="2.1.1.37"/>
    </reaction>
</comment>
<keyword evidence="2 7" id="KW-0489">Methyltransferase</keyword>
<dbReference type="GO" id="GO:0009307">
    <property type="term" value="P:DNA restriction-modification system"/>
    <property type="evidence" value="ECO:0007669"/>
    <property type="project" value="UniProtKB-KW"/>
</dbReference>
<dbReference type="PROSITE" id="PS51679">
    <property type="entry name" value="SAM_MT_C5"/>
    <property type="match status" value="1"/>
</dbReference>
<gene>
    <name evidence="9" type="primary">dcm</name>
    <name evidence="9" type="ORF">HUE58_01495</name>
</gene>
<dbReference type="GO" id="GO:0003886">
    <property type="term" value="F:DNA (cytosine-5-)-methyltransferase activity"/>
    <property type="evidence" value="ECO:0007669"/>
    <property type="project" value="UniProtKB-EC"/>
</dbReference>
<dbReference type="InterPro" id="IPR050390">
    <property type="entry name" value="C5-Methyltransferase"/>
</dbReference>
<evidence type="ECO:0000313" key="10">
    <source>
        <dbReference type="Proteomes" id="UP000509429"/>
    </source>
</evidence>
<organism evidence="9 10">
    <name type="scientific">Candidatus Ruthia endofausta</name>
    <dbReference type="NCBI Taxonomy" id="2738852"/>
    <lineage>
        <taxon>Bacteria</taxon>
        <taxon>Pseudomonadati</taxon>
        <taxon>Pseudomonadota</taxon>
        <taxon>Gammaproteobacteria</taxon>
        <taxon>Candidatus Pseudothioglobaceae</taxon>
        <taxon>Candidatus Ruthturnera</taxon>
    </lineage>
</organism>
<keyword evidence="3 7" id="KW-0808">Transferase</keyword>
<evidence type="ECO:0000256" key="3">
    <source>
        <dbReference type="ARBA" id="ARBA00022679"/>
    </source>
</evidence>
<dbReference type="KEGG" id="reo:HUE58_01495"/>
<dbReference type="Pfam" id="PF00145">
    <property type="entry name" value="DNA_methylase"/>
    <property type="match status" value="1"/>
</dbReference>
<name>A0A6N0HQZ5_9GAMM</name>
<dbReference type="AlphaFoldDB" id="A0A6N0HQZ5"/>
<dbReference type="InterPro" id="IPR001525">
    <property type="entry name" value="C5_MeTfrase"/>
</dbReference>
<dbReference type="EMBL" id="CP054490">
    <property type="protein sequence ID" value="QKQ24773.1"/>
    <property type="molecule type" value="Genomic_DNA"/>
</dbReference>
<dbReference type="GO" id="GO:0032259">
    <property type="term" value="P:methylation"/>
    <property type="evidence" value="ECO:0007669"/>
    <property type="project" value="UniProtKB-KW"/>
</dbReference>
<keyword evidence="5" id="KW-0680">Restriction system</keyword>
<dbReference type="Proteomes" id="UP000509429">
    <property type="component" value="Chromosome"/>
</dbReference>
<evidence type="ECO:0000256" key="1">
    <source>
        <dbReference type="ARBA" id="ARBA00011975"/>
    </source>
</evidence>
<comment type="caution">
    <text evidence="7">Lacks conserved residue(s) required for the propagation of feature annotation.</text>
</comment>
<accession>A0A6N0HQZ5</accession>
<dbReference type="PANTHER" id="PTHR10629">
    <property type="entry name" value="CYTOSINE-SPECIFIC METHYLTRANSFERASE"/>
    <property type="match status" value="1"/>
</dbReference>
<comment type="similarity">
    <text evidence="7 8">Belongs to the class I-like SAM-binding methyltransferase superfamily. C5-methyltransferase family.</text>
</comment>
<protein>
    <recommendedName>
        <fullName evidence="1">DNA (cytosine-5-)-methyltransferase</fullName>
        <ecNumber evidence="1">2.1.1.37</ecNumber>
    </recommendedName>
</protein>
<dbReference type="EC" id="2.1.1.37" evidence="1"/>
<reference evidence="9 10" key="1">
    <citation type="submission" date="2020-05" db="EMBL/GenBank/DDBJ databases">
        <title>Horizontal transmission and recombination maintain forever young bacterial symbiont genomes.</title>
        <authorList>
            <person name="Russell S.L."/>
            <person name="Pepper-Tunick E."/>
            <person name="Svedberg J."/>
            <person name="Byrne A."/>
            <person name="Ruelas Castillo J."/>
            <person name="Vollmers C."/>
            <person name="Beinart R.A."/>
            <person name="Corbett-Detig R."/>
        </authorList>
    </citation>
    <scope>NUCLEOTIDE SEQUENCE [LARGE SCALE GENOMIC DNA]</scope>
    <source>
        <strain evidence="9">JDF_Ridge</strain>
    </source>
</reference>
<dbReference type="NCBIfam" id="TIGR00675">
    <property type="entry name" value="dcm"/>
    <property type="match status" value="1"/>
</dbReference>
<evidence type="ECO:0000256" key="8">
    <source>
        <dbReference type="RuleBase" id="RU000416"/>
    </source>
</evidence>
<dbReference type="PRINTS" id="PR00105">
    <property type="entry name" value="C5METTRFRASE"/>
</dbReference>
<evidence type="ECO:0000256" key="7">
    <source>
        <dbReference type="PROSITE-ProRule" id="PRU01016"/>
    </source>
</evidence>
<evidence type="ECO:0000256" key="2">
    <source>
        <dbReference type="ARBA" id="ARBA00022603"/>
    </source>
</evidence>
<dbReference type="GO" id="GO:0044027">
    <property type="term" value="P:negative regulation of gene expression via chromosomal CpG island methylation"/>
    <property type="evidence" value="ECO:0007669"/>
    <property type="project" value="TreeGrafter"/>
</dbReference>
<evidence type="ECO:0000256" key="6">
    <source>
        <dbReference type="ARBA" id="ARBA00047422"/>
    </source>
</evidence>
<dbReference type="Gene3D" id="3.40.50.150">
    <property type="entry name" value="Vaccinia Virus protein VP39"/>
    <property type="match status" value="1"/>
</dbReference>
<dbReference type="GO" id="GO:0003677">
    <property type="term" value="F:DNA binding"/>
    <property type="evidence" value="ECO:0007669"/>
    <property type="project" value="TreeGrafter"/>
</dbReference>
<evidence type="ECO:0000256" key="4">
    <source>
        <dbReference type="ARBA" id="ARBA00022691"/>
    </source>
</evidence>
<evidence type="ECO:0000313" key="9">
    <source>
        <dbReference type="EMBL" id="QKQ24773.1"/>
    </source>
</evidence>
<keyword evidence="10" id="KW-1185">Reference proteome</keyword>
<evidence type="ECO:0000256" key="5">
    <source>
        <dbReference type="ARBA" id="ARBA00022747"/>
    </source>
</evidence>
<dbReference type="PANTHER" id="PTHR10629:SF52">
    <property type="entry name" value="DNA (CYTOSINE-5)-METHYLTRANSFERASE 1"/>
    <property type="match status" value="1"/>
</dbReference>
<dbReference type="SUPFAM" id="SSF53335">
    <property type="entry name" value="S-adenosyl-L-methionine-dependent methyltransferases"/>
    <property type="match status" value="1"/>
</dbReference>
<proteinExistence type="inferred from homology"/>